<keyword evidence="3" id="KW-1185">Reference proteome</keyword>
<feature type="transmembrane region" description="Helical" evidence="1">
    <location>
        <begin position="188"/>
        <end position="206"/>
    </location>
</feature>
<dbReference type="Proteomes" id="UP000664698">
    <property type="component" value="Unassembled WGS sequence"/>
</dbReference>
<feature type="transmembrane region" description="Helical" evidence="1">
    <location>
        <begin position="291"/>
        <end position="312"/>
    </location>
</feature>
<feature type="transmembrane region" description="Helical" evidence="1">
    <location>
        <begin position="12"/>
        <end position="37"/>
    </location>
</feature>
<feature type="transmembrane region" description="Helical" evidence="1">
    <location>
        <begin position="49"/>
        <end position="70"/>
    </location>
</feature>
<feature type="transmembrane region" description="Helical" evidence="1">
    <location>
        <begin position="259"/>
        <end position="279"/>
    </location>
</feature>
<accession>A0ABS3BQI2</accession>
<keyword evidence="1" id="KW-0472">Membrane</keyword>
<feature type="transmembrane region" description="Helical" evidence="1">
    <location>
        <begin position="102"/>
        <end position="123"/>
    </location>
</feature>
<name>A0ABS3BQI2_9BACT</name>
<proteinExistence type="predicted"/>
<sequence>MGVYFRKYRIGLLAFAVPFYRSMLGFWVLALVFGGVFMEFKQHVLLGRFLFTHPLAFTLLPIGFLAYSGFHLRFQLNTLLHRNYLVFHQTALLPFREFTKNWLAIFTANHLIIVGYFAFLSVFGIEKRAWISLIVLWTTIGLALAWSIWRLYSHLSKPLKESVFTSLPWRGPVPRFTWLLWELRQNRPILLLLTKGASLLLLNGFFLSFRSGAYDHRWLEFGILCIAYFQIPLLLEKADFEFNRMSWFRSLPTPLSKKALNHLATLILVLLPELLFLLWRGGKILAWEPVIALPLLFLSLIMALQALVYQYFGNSFVQIALGIFFLFFLLILFGIPWFLPALAATILFTLQLRSPFRL</sequence>
<evidence type="ECO:0000313" key="2">
    <source>
        <dbReference type="EMBL" id="MBN7801521.1"/>
    </source>
</evidence>
<keyword evidence="1" id="KW-1133">Transmembrane helix</keyword>
<feature type="transmembrane region" description="Helical" evidence="1">
    <location>
        <begin position="318"/>
        <end position="350"/>
    </location>
</feature>
<feature type="transmembrane region" description="Helical" evidence="1">
    <location>
        <begin position="218"/>
        <end position="235"/>
    </location>
</feature>
<evidence type="ECO:0000313" key="3">
    <source>
        <dbReference type="Proteomes" id="UP000664698"/>
    </source>
</evidence>
<evidence type="ECO:0000256" key="1">
    <source>
        <dbReference type="SAM" id="Phobius"/>
    </source>
</evidence>
<keyword evidence="1" id="KW-0812">Transmembrane</keyword>
<gene>
    <name evidence="2" type="ORF">J0A67_11655</name>
</gene>
<reference evidence="2 3" key="1">
    <citation type="submission" date="2021-03" db="EMBL/GenBank/DDBJ databases">
        <title>novel species isolated from a fishpond in China.</title>
        <authorList>
            <person name="Lu H."/>
            <person name="Cai Z."/>
        </authorList>
    </citation>
    <scope>NUCLEOTIDE SEQUENCE [LARGE SCALE GENOMIC DNA]</scope>
    <source>
        <strain evidence="2 3">JCM 31546</strain>
    </source>
</reference>
<comment type="caution">
    <text evidence="2">The sequence shown here is derived from an EMBL/GenBank/DDBJ whole genome shotgun (WGS) entry which is preliminary data.</text>
</comment>
<protein>
    <recommendedName>
        <fullName evidence="4">ABC transporter permease</fullName>
    </recommendedName>
</protein>
<dbReference type="EMBL" id="JAFKCW010000002">
    <property type="protein sequence ID" value="MBN7801521.1"/>
    <property type="molecule type" value="Genomic_DNA"/>
</dbReference>
<dbReference type="RefSeq" id="WP_206569503.1">
    <property type="nucleotide sequence ID" value="NZ_JAFKCW010000002.1"/>
</dbReference>
<feature type="transmembrane region" description="Helical" evidence="1">
    <location>
        <begin position="130"/>
        <end position="149"/>
    </location>
</feature>
<evidence type="ECO:0008006" key="4">
    <source>
        <dbReference type="Google" id="ProtNLM"/>
    </source>
</evidence>
<organism evidence="2 3">
    <name type="scientific">Algoriphagus aestuariicola</name>
    <dbReference type="NCBI Taxonomy" id="1852016"/>
    <lineage>
        <taxon>Bacteria</taxon>
        <taxon>Pseudomonadati</taxon>
        <taxon>Bacteroidota</taxon>
        <taxon>Cytophagia</taxon>
        <taxon>Cytophagales</taxon>
        <taxon>Cyclobacteriaceae</taxon>
        <taxon>Algoriphagus</taxon>
    </lineage>
</organism>